<dbReference type="WBParaSite" id="GPLIN_000659800">
    <property type="protein sequence ID" value="GPLIN_000659800"/>
    <property type="gene ID" value="GPLIN_000659800"/>
</dbReference>
<feature type="region of interest" description="Disordered" evidence="2">
    <location>
        <begin position="301"/>
        <end position="376"/>
    </location>
</feature>
<reference evidence="3" key="2">
    <citation type="submission" date="2014-05" db="EMBL/GenBank/DDBJ databases">
        <title>The genome and life-stage specific transcriptomes of Globodera pallida elucidate key aspects of plant parasitism by a cyst nematode.</title>
        <authorList>
            <person name="Cotton J.A."/>
            <person name="Lilley C.J."/>
            <person name="Jones L.M."/>
            <person name="Kikuchi T."/>
            <person name="Reid A.J."/>
            <person name="Thorpe P."/>
            <person name="Tsai I.J."/>
            <person name="Beasley H."/>
            <person name="Blok V."/>
            <person name="Cock P.J.A."/>
            <person name="Van den Akker S.E."/>
            <person name="Holroyd N."/>
            <person name="Hunt M."/>
            <person name="Mantelin S."/>
            <person name="Naghra H."/>
            <person name="Pain A."/>
            <person name="Palomares-Rius J.E."/>
            <person name="Zarowiecki M."/>
            <person name="Berriman M."/>
            <person name="Jones J.T."/>
            <person name="Urwin P.E."/>
        </authorList>
    </citation>
    <scope>NUCLEOTIDE SEQUENCE [LARGE SCALE GENOMIC DNA]</scope>
    <source>
        <strain evidence="3">Lindley</strain>
    </source>
</reference>
<evidence type="ECO:0000313" key="4">
    <source>
        <dbReference type="WBParaSite" id="GPLIN_000659800"/>
    </source>
</evidence>
<dbReference type="Proteomes" id="UP000050741">
    <property type="component" value="Unassembled WGS sequence"/>
</dbReference>
<dbReference type="AlphaFoldDB" id="A0A183C155"/>
<accession>A0A183C155</accession>
<feature type="coiled-coil region" evidence="1">
    <location>
        <begin position="182"/>
        <end position="238"/>
    </location>
</feature>
<feature type="compositionally biased region" description="Polar residues" evidence="2">
    <location>
        <begin position="337"/>
        <end position="368"/>
    </location>
</feature>
<feature type="region of interest" description="Disordered" evidence="2">
    <location>
        <begin position="243"/>
        <end position="263"/>
    </location>
</feature>
<evidence type="ECO:0000313" key="3">
    <source>
        <dbReference type="Proteomes" id="UP000050741"/>
    </source>
</evidence>
<reference evidence="3" key="1">
    <citation type="submission" date="2013-12" db="EMBL/GenBank/DDBJ databases">
        <authorList>
            <person name="Aslett M."/>
        </authorList>
    </citation>
    <scope>NUCLEOTIDE SEQUENCE [LARGE SCALE GENOMIC DNA]</scope>
    <source>
        <strain evidence="3">Lindley</strain>
    </source>
</reference>
<protein>
    <submittedName>
        <fullName evidence="4">Uncharacterized protein</fullName>
    </submittedName>
</protein>
<sequence length="376" mass="43573">MLISTEPSNGGDITADQEDLWLTFANLDPSEELRLLRKRIAQLERCREKTIKMELKEFKEQINNTKLELENKALRAELEHQKLLIAHKDLTAEMRLNMEDLKQQQNQKEKIGKIFHEKISIDQFLLMQSDQKALLQRVDGIEQKHAVNSEQRKMNQNALSATIDQLFNEREKQLNNFLGQFVEGQDKKFEEQKETNRTLQKKMDELGNCWKKELKKGMNQLKEELTSKMEQYQKEQQLDALTKAQKGNAAARHSHEDIFTPSEPGLTLQQLFPFPSLHQQQLPIHQPQFSHSQMMPKGMAQPLPVQQQQKMPQMQQHSQIGGGDQHQQQQKNNSSNRAAIQQRLIQRMQNHQNQGLSAASHGNASEQTATEHGRID</sequence>
<feature type="compositionally biased region" description="Low complexity" evidence="2">
    <location>
        <begin position="301"/>
        <end position="336"/>
    </location>
</feature>
<name>A0A183C155_GLOPA</name>
<organism evidence="3 4">
    <name type="scientific">Globodera pallida</name>
    <name type="common">Potato cyst nematode worm</name>
    <name type="synonym">Heterodera pallida</name>
    <dbReference type="NCBI Taxonomy" id="36090"/>
    <lineage>
        <taxon>Eukaryota</taxon>
        <taxon>Metazoa</taxon>
        <taxon>Ecdysozoa</taxon>
        <taxon>Nematoda</taxon>
        <taxon>Chromadorea</taxon>
        <taxon>Rhabditida</taxon>
        <taxon>Tylenchina</taxon>
        <taxon>Tylenchomorpha</taxon>
        <taxon>Tylenchoidea</taxon>
        <taxon>Heteroderidae</taxon>
        <taxon>Heteroderinae</taxon>
        <taxon>Globodera</taxon>
    </lineage>
</organism>
<reference evidence="4" key="3">
    <citation type="submission" date="2016-06" db="UniProtKB">
        <authorList>
            <consortium name="WormBaseParasite"/>
        </authorList>
    </citation>
    <scope>IDENTIFICATION</scope>
</reference>
<keyword evidence="1" id="KW-0175">Coiled coil</keyword>
<proteinExistence type="predicted"/>
<evidence type="ECO:0000256" key="1">
    <source>
        <dbReference type="SAM" id="Coils"/>
    </source>
</evidence>
<evidence type="ECO:0000256" key="2">
    <source>
        <dbReference type="SAM" id="MobiDB-lite"/>
    </source>
</evidence>
<keyword evidence="3" id="KW-1185">Reference proteome</keyword>
<feature type="coiled-coil region" evidence="1">
    <location>
        <begin position="48"/>
        <end position="107"/>
    </location>
</feature>